<dbReference type="AlphaFoldDB" id="A0A0S6YZC7"/>
<dbReference type="EMBL" id="DF952378">
    <property type="protein sequence ID" value="GAN44681.1"/>
    <property type="molecule type" value="Genomic_DNA"/>
</dbReference>
<dbReference type="Pfam" id="PF08873">
    <property type="entry name" value="Phage_Mu_Gp37"/>
    <property type="match status" value="1"/>
</dbReference>
<dbReference type="HOGENOM" id="CLU_1433040_0_0_6"/>
<evidence type="ECO:0000313" key="1">
    <source>
        <dbReference type="EMBL" id="GAN44681.1"/>
    </source>
</evidence>
<protein>
    <submittedName>
        <fullName evidence="1">Uncharacterized protein</fullName>
    </submittedName>
</protein>
<sequence length="189" mass="20704">MLDALEDAVLARLEALRAAQPRIVLQGYGGELSDPDLLANLVRSGPAVLVTVPKVTFERRAARRFGMAITFRLVMAMRHPRSERDTRRGNATGVGTYALWASCMQLLAGWQPWADRPGCEPTEFNNLVSGSFQSDHLSVLGQTFRVANDWSVPEPTDALPIAGIDLSYYLQPDDGQADAADRVDPPENP</sequence>
<accession>A0A0S6YZC7</accession>
<gene>
    <name evidence="1" type="ORF">MBSD_1216</name>
</gene>
<name>A0A0S6YZC7_9GAMM</name>
<proteinExistence type="predicted"/>
<dbReference type="InterPro" id="IPR014972">
    <property type="entry name" value="Phage_Mu_Gp37"/>
</dbReference>
<dbReference type="RefSeq" id="WP_062536783.1">
    <property type="nucleotide sequence ID" value="NZ_DF970196.1"/>
</dbReference>
<organism evidence="1">
    <name type="scientific">Mizugakiibacter sediminis</name>
    <dbReference type="NCBI Taxonomy" id="1475481"/>
    <lineage>
        <taxon>Bacteria</taxon>
        <taxon>Pseudomonadati</taxon>
        <taxon>Pseudomonadota</taxon>
        <taxon>Gammaproteobacteria</taxon>
        <taxon>Lysobacterales</taxon>
        <taxon>Rhodanobacteraceae</taxon>
        <taxon>Mizugakiibacter</taxon>
    </lineage>
</organism>
<reference evidence="1" key="1">
    <citation type="submission" date="2015-03" db="EMBL/GenBank/DDBJ databases">
        <title>Draft genome sequence of Mizugakiibacter sediminis skMP5.</title>
        <authorList>
            <person name="Watanabe T."/>
            <person name="Kojima H."/>
            <person name="Fukui M."/>
        </authorList>
    </citation>
    <scope>NUCLEOTIDE SEQUENCE</scope>
    <source>
        <strain evidence="1">SkMP5</strain>
    </source>
</reference>
<dbReference type="OrthoDB" id="6859084at2"/>